<evidence type="ECO:0000259" key="1">
    <source>
        <dbReference type="PROSITE" id="PS50925"/>
    </source>
</evidence>
<dbReference type="InterPro" id="IPR036046">
    <property type="entry name" value="Acylphosphatase-like_dom_sf"/>
</dbReference>
<evidence type="ECO:0000313" key="3">
    <source>
        <dbReference type="Proteomes" id="UP001596060"/>
    </source>
</evidence>
<dbReference type="Gene3D" id="3.30.70.100">
    <property type="match status" value="1"/>
</dbReference>
<reference evidence="3" key="1">
    <citation type="journal article" date="2019" name="Int. J. Syst. Evol. Microbiol.">
        <title>The Global Catalogue of Microorganisms (GCM) 10K type strain sequencing project: providing services to taxonomists for standard genome sequencing and annotation.</title>
        <authorList>
            <consortium name="The Broad Institute Genomics Platform"/>
            <consortium name="The Broad Institute Genome Sequencing Center for Infectious Disease"/>
            <person name="Wu L."/>
            <person name="Ma J."/>
        </authorList>
    </citation>
    <scope>NUCLEOTIDE SEQUENCE [LARGE SCALE GENOMIC DNA]</scope>
    <source>
        <strain evidence="3">CCUG 43117</strain>
    </source>
</reference>
<accession>A0ABW0P401</accession>
<dbReference type="SMART" id="SM01034">
    <property type="entry name" value="BLUF"/>
    <property type="match status" value="1"/>
</dbReference>
<feature type="domain" description="BLUF" evidence="1">
    <location>
        <begin position="2"/>
        <end position="97"/>
    </location>
</feature>
<keyword evidence="3" id="KW-1185">Reference proteome</keyword>
<dbReference type="SUPFAM" id="SSF54975">
    <property type="entry name" value="Acylphosphatase/BLUF domain-like"/>
    <property type="match status" value="1"/>
</dbReference>
<gene>
    <name evidence="2" type="ORF">ACFPN9_18075</name>
</gene>
<organism evidence="2 3">
    <name type="scientific">Bosea massiliensis</name>
    <dbReference type="NCBI Taxonomy" id="151419"/>
    <lineage>
        <taxon>Bacteria</taxon>
        <taxon>Pseudomonadati</taxon>
        <taxon>Pseudomonadota</taxon>
        <taxon>Alphaproteobacteria</taxon>
        <taxon>Hyphomicrobiales</taxon>
        <taxon>Boseaceae</taxon>
        <taxon>Bosea</taxon>
    </lineage>
</organism>
<dbReference type="PROSITE" id="PS50925">
    <property type="entry name" value="BLUF"/>
    <property type="match status" value="1"/>
</dbReference>
<dbReference type="Proteomes" id="UP001596060">
    <property type="component" value="Unassembled WGS sequence"/>
</dbReference>
<dbReference type="RefSeq" id="WP_066724227.1">
    <property type="nucleotide sequence ID" value="NZ_JBHSLU010000063.1"/>
</dbReference>
<sequence length="171" mass="19810">MVMSLIYSSHCRLPDDAHQFEDGMEAIRLVAARQNHQFDITGFMFFFDRKFVQIIEGDFDNVANLYKCIRRDTRHDSCRIVEFCEVPQRFFGPRMLAHSIAFIRDNAAELQVKMRFLNRFIGESGRDSIKIRDLLVSIASELQKKSHFPRDDLSSRLGLEAPLRDVATGHA</sequence>
<dbReference type="Pfam" id="PF04940">
    <property type="entry name" value="BLUF"/>
    <property type="match status" value="1"/>
</dbReference>
<proteinExistence type="predicted"/>
<dbReference type="InterPro" id="IPR007024">
    <property type="entry name" value="BLUF_domain"/>
</dbReference>
<name>A0ABW0P401_9HYPH</name>
<comment type="caution">
    <text evidence="2">The sequence shown here is derived from an EMBL/GenBank/DDBJ whole genome shotgun (WGS) entry which is preliminary data.</text>
</comment>
<evidence type="ECO:0000313" key="2">
    <source>
        <dbReference type="EMBL" id="MFC5507150.1"/>
    </source>
</evidence>
<protein>
    <submittedName>
        <fullName evidence="2">BLUF domain-containing protein</fullName>
    </submittedName>
</protein>
<dbReference type="EMBL" id="JBHSLU010000063">
    <property type="protein sequence ID" value="MFC5507150.1"/>
    <property type="molecule type" value="Genomic_DNA"/>
</dbReference>